<dbReference type="GO" id="GO:0005085">
    <property type="term" value="F:guanyl-nucleotide exchange factor activity"/>
    <property type="evidence" value="ECO:0007669"/>
    <property type="project" value="InterPro"/>
</dbReference>
<dbReference type="PROSITE" id="PS50010">
    <property type="entry name" value="DH_2"/>
    <property type="match status" value="1"/>
</dbReference>
<evidence type="ECO:0000313" key="3">
    <source>
        <dbReference type="EMBL" id="CAG5122343.1"/>
    </source>
</evidence>
<evidence type="ECO:0000313" key="4">
    <source>
        <dbReference type="Proteomes" id="UP000678393"/>
    </source>
</evidence>
<gene>
    <name evidence="3" type="ORF">CUNI_LOCUS7901</name>
</gene>
<dbReference type="PANTHER" id="PTHR45845">
    <property type="entry name" value="RHO GUANINE NUCLEOTIDE EXCHANGE FACTOR-RELATED"/>
    <property type="match status" value="1"/>
</dbReference>
<dbReference type="PROSITE" id="PS50003">
    <property type="entry name" value="PH_DOMAIN"/>
    <property type="match status" value="1"/>
</dbReference>
<feature type="non-terminal residue" evidence="3">
    <location>
        <position position="221"/>
    </location>
</feature>
<dbReference type="CDD" id="cd13242">
    <property type="entry name" value="PH_puratrophin-1"/>
    <property type="match status" value="1"/>
</dbReference>
<feature type="domain" description="DH" evidence="2">
    <location>
        <begin position="1"/>
        <end position="94"/>
    </location>
</feature>
<dbReference type="Gene3D" id="2.30.29.30">
    <property type="entry name" value="Pleckstrin-homology domain (PH domain)/Phosphotyrosine-binding domain (PTB)"/>
    <property type="match status" value="1"/>
</dbReference>
<evidence type="ECO:0000259" key="1">
    <source>
        <dbReference type="PROSITE" id="PS50003"/>
    </source>
</evidence>
<dbReference type="Gene3D" id="1.20.900.10">
    <property type="entry name" value="Dbl homology (DH) domain"/>
    <property type="match status" value="1"/>
</dbReference>
<dbReference type="InterPro" id="IPR055251">
    <property type="entry name" value="SOS1_NGEF_PH"/>
</dbReference>
<organism evidence="3 4">
    <name type="scientific">Candidula unifasciata</name>
    <dbReference type="NCBI Taxonomy" id="100452"/>
    <lineage>
        <taxon>Eukaryota</taxon>
        <taxon>Metazoa</taxon>
        <taxon>Spiralia</taxon>
        <taxon>Lophotrochozoa</taxon>
        <taxon>Mollusca</taxon>
        <taxon>Gastropoda</taxon>
        <taxon>Heterobranchia</taxon>
        <taxon>Euthyneura</taxon>
        <taxon>Panpulmonata</taxon>
        <taxon>Eupulmonata</taxon>
        <taxon>Stylommatophora</taxon>
        <taxon>Helicina</taxon>
        <taxon>Helicoidea</taxon>
        <taxon>Geomitridae</taxon>
        <taxon>Candidula</taxon>
    </lineage>
</organism>
<dbReference type="EMBL" id="CAJHNH020001264">
    <property type="protein sequence ID" value="CAG5122343.1"/>
    <property type="molecule type" value="Genomic_DNA"/>
</dbReference>
<dbReference type="InterPro" id="IPR052231">
    <property type="entry name" value="Rho_GEF_signaling-related"/>
</dbReference>
<dbReference type="InterPro" id="IPR035899">
    <property type="entry name" value="DBL_dom_sf"/>
</dbReference>
<evidence type="ECO:0000259" key="2">
    <source>
        <dbReference type="PROSITE" id="PS50010"/>
    </source>
</evidence>
<dbReference type="Proteomes" id="UP000678393">
    <property type="component" value="Unassembled WGS sequence"/>
</dbReference>
<sequence length="221" mass="26270">ETMFNLYALYNKNKPKSDCLMMDCGKQFFREKQLELGDKMDLSSYLLKPVQRMGKYALLLKQLLKECPETQLEYSNLKAAEEMVRFQLRHGNDLLAMDSLRNCDVNIQEQGRLLRQEEFLVLHGRKKSMRRVFLFEDLILFSKTKKGQQGQHDIYIYKTSFKTSDIGMTENYGSSELKFEIWFRRRSLRETYVLQAANLEMKNAWVKVLSNLLWKQAIHNR</sequence>
<proteinExistence type="predicted"/>
<dbReference type="Pfam" id="PF22697">
    <property type="entry name" value="SOS1_NGEF_PH"/>
    <property type="match status" value="1"/>
</dbReference>
<accession>A0A8S3YYR8</accession>
<dbReference type="AlphaFoldDB" id="A0A8S3YYR8"/>
<dbReference type="PANTHER" id="PTHR45845:SF3">
    <property type="entry name" value="PURATROPHIN-1-LIKE, ISOFORM A"/>
    <property type="match status" value="1"/>
</dbReference>
<feature type="domain" description="PH" evidence="1">
    <location>
        <begin position="106"/>
        <end position="214"/>
    </location>
</feature>
<name>A0A8S3YYR8_9EUPU</name>
<dbReference type="SUPFAM" id="SSF50729">
    <property type="entry name" value="PH domain-like"/>
    <property type="match status" value="1"/>
</dbReference>
<dbReference type="InterPro" id="IPR001849">
    <property type="entry name" value="PH_domain"/>
</dbReference>
<protein>
    <submittedName>
        <fullName evidence="3">Uncharacterized protein</fullName>
    </submittedName>
</protein>
<dbReference type="OrthoDB" id="6152532at2759"/>
<dbReference type="SUPFAM" id="SSF48065">
    <property type="entry name" value="DBL homology domain (DH-domain)"/>
    <property type="match status" value="1"/>
</dbReference>
<dbReference type="InterPro" id="IPR011993">
    <property type="entry name" value="PH-like_dom_sf"/>
</dbReference>
<comment type="caution">
    <text evidence="3">The sequence shown here is derived from an EMBL/GenBank/DDBJ whole genome shotgun (WGS) entry which is preliminary data.</text>
</comment>
<reference evidence="3" key="1">
    <citation type="submission" date="2021-04" db="EMBL/GenBank/DDBJ databases">
        <authorList>
            <consortium name="Molecular Ecology Group"/>
        </authorList>
    </citation>
    <scope>NUCLEOTIDE SEQUENCE</scope>
</reference>
<keyword evidence="4" id="KW-1185">Reference proteome</keyword>
<dbReference type="Pfam" id="PF00621">
    <property type="entry name" value="RhoGEF"/>
    <property type="match status" value="1"/>
</dbReference>
<feature type="non-terminal residue" evidence="3">
    <location>
        <position position="1"/>
    </location>
</feature>
<dbReference type="SMART" id="SM00233">
    <property type="entry name" value="PH"/>
    <property type="match status" value="1"/>
</dbReference>
<dbReference type="InterPro" id="IPR000219">
    <property type="entry name" value="DH_dom"/>
</dbReference>